<dbReference type="Gene3D" id="1.10.555.10">
    <property type="entry name" value="Rho GTPase activation protein"/>
    <property type="match status" value="1"/>
</dbReference>
<sequence>MPVRESIRLQMGFDGLREKGRREIDISPPSYYCIEYGEEGGEEEETEGEIGNTPPPPLPTVPPPPLERLNRGRMRLTPSPKNREESSEGKKKSDQVSHQFGYHRPIRLNDTRVMNSPPPFPPSPPTSLFSSSSSFLLPSPSSSHPHPLPSYDQVTMRKQSDPSIPRFSRSTIRQASFKAAINNQLSQSSSSTPSCVSPSGLHSLPSFSSSIPTSFSTSITLNSLNSPESIDPSPPSSFSSSSSNSIVVPSKSKSIESRESMRRARPKSYVLATSCSFPVTGGISPPPTIRNDRGSSSGLIDIDSASSSREESKEEGNKHNSVSSSHLHPSSGVEDHSKTQRLHRIFALFSHNNENRKSSPSREEKKEDKKERRKRSRTTVVTSRVPLHPPSLSHSPLSIRCDETVKQGALLHQELALGVSIDSKRLTRLSQWNQCWAVLTYNRLFLCSQLSSYHSDLTGERMLSIPCEARVLNLEGALADIAYEYSRVKEEQRFIVRVVTHERSEHLLQCAKESEMLEWINRIQEASATTSNHSIHSDLRSSLSSVVSPSSSSSKEGEGRSANLLIMHRYKAKSTALGSPLSSKRSSQDVGVAPTTNSSRTEANGEGVPSGGTPRTVRRWKKGKEKDSKKHMSMTEPGPSNLSPGSFAIGVKLANCPTRGDNDMVPLIVRACTEAVEKNGMDSVGIYRIPGNTAAVNALKEWTNIGGIEVCNINDPRWKDVNVVSSFLKLFLRNLPEPLLTDKLYPFFIDANRINSHSQRLHKIRNLLRKLPREHYECLKFLVMHLYEVAQHSEFNRMEMRNVSLMFGPSIVRPSDDSMATMVTHMSDQCRIVETFLQYREWMFNDEGTSDDAVPIESIADKEIREAPRGSGMDSAPPGVSTASFNDMHSMIIRANEKQAEDMMKENDKGKPYSDCLRARVRLTICGPQLDRLLDIKNILNVRRSSKRDKSKSKKGVSDPIPSTSSGPSYPSSSSSQSKKNLNSSRTETSVDSAFSGNYQERDIDAEIASRSKCSSEESTRMGSADRKEDEDDFDEVMSIKEEFSQLSMQSNQSDLPPTNTEDRRKHQETLSSARRIFIAGSEAAAIDSLSSSHSQTSATMDALTNHTQHLHQAASPALEVYSAETREKIRRMQLLGTSAWRNVEKPCSPSREDAISFTSDYSTTSSLAPSQSIGVVVTSFDGLGPTSSDYASSDPSPCGRRTREEKDENGRLNRPDNLRIGGERNEGEEKGRRKDGRRHTLSGSEDEQLNGNYPVVDHILQSIIG</sequence>
<dbReference type="OrthoDB" id="9994905at2759"/>
<feature type="compositionally biased region" description="Basic and acidic residues" evidence="2">
    <location>
        <begin position="1202"/>
        <end position="1233"/>
    </location>
</feature>
<evidence type="ECO:0000313" key="3">
    <source>
        <dbReference type="EnsemblMetazoa" id="PPA17323.1"/>
    </source>
</evidence>
<accession>A0A8R1YED8</accession>
<gene>
    <name evidence="3" type="primary">WBGene00106877</name>
</gene>
<feature type="compositionally biased region" description="Pro residues" evidence="2">
    <location>
        <begin position="53"/>
        <end position="66"/>
    </location>
</feature>
<organism evidence="3 4">
    <name type="scientific">Pristionchus pacificus</name>
    <name type="common">Parasitic nematode worm</name>
    <dbReference type="NCBI Taxonomy" id="54126"/>
    <lineage>
        <taxon>Eukaryota</taxon>
        <taxon>Metazoa</taxon>
        <taxon>Ecdysozoa</taxon>
        <taxon>Nematoda</taxon>
        <taxon>Chromadorea</taxon>
        <taxon>Rhabditida</taxon>
        <taxon>Rhabditina</taxon>
        <taxon>Diplogasteromorpha</taxon>
        <taxon>Diplogasteroidea</taxon>
        <taxon>Neodiplogasteridae</taxon>
        <taxon>Pristionchus</taxon>
    </lineage>
</organism>
<feature type="compositionally biased region" description="Basic and acidic residues" evidence="2">
    <location>
        <begin position="15"/>
        <end position="25"/>
    </location>
</feature>
<feature type="compositionally biased region" description="Acidic residues" evidence="2">
    <location>
        <begin position="36"/>
        <end position="48"/>
    </location>
</feature>
<feature type="region of interest" description="Disordered" evidence="2">
    <location>
        <begin position="15"/>
        <end position="171"/>
    </location>
</feature>
<keyword evidence="4" id="KW-1185">Reference proteome</keyword>
<feature type="compositionally biased region" description="Basic and acidic residues" evidence="2">
    <location>
        <begin position="81"/>
        <end position="95"/>
    </location>
</feature>
<feature type="compositionally biased region" description="Basic and acidic residues" evidence="2">
    <location>
        <begin position="353"/>
        <end position="370"/>
    </location>
</feature>
<dbReference type="SMART" id="SM00233">
    <property type="entry name" value="PH"/>
    <property type="match status" value="1"/>
</dbReference>
<dbReference type="SUPFAM" id="SSF48350">
    <property type="entry name" value="GTPase activation domain, GAP"/>
    <property type="match status" value="1"/>
</dbReference>
<feature type="compositionally biased region" description="Low complexity" evidence="2">
    <location>
        <begin position="540"/>
        <end position="554"/>
    </location>
</feature>
<dbReference type="AlphaFoldDB" id="A0A2A6BW81"/>
<dbReference type="InterPro" id="IPR001849">
    <property type="entry name" value="PH_domain"/>
</dbReference>
<feature type="compositionally biased region" description="Low complexity" evidence="2">
    <location>
        <begin position="126"/>
        <end position="145"/>
    </location>
</feature>
<proteinExistence type="predicted"/>
<dbReference type="Proteomes" id="UP000005239">
    <property type="component" value="Unassembled WGS sequence"/>
</dbReference>
<feature type="region of interest" description="Disordered" evidence="2">
    <location>
        <begin position="183"/>
        <end position="393"/>
    </location>
</feature>
<evidence type="ECO:0000313" key="4">
    <source>
        <dbReference type="Proteomes" id="UP000005239"/>
    </source>
</evidence>
<dbReference type="Gene3D" id="2.30.29.30">
    <property type="entry name" value="Pleckstrin-homology domain (PH domain)/Phosphotyrosine-binding domain (PTB)"/>
    <property type="match status" value="1"/>
</dbReference>
<feature type="compositionally biased region" description="Basic residues" evidence="2">
    <location>
        <begin position="944"/>
        <end position="955"/>
    </location>
</feature>
<evidence type="ECO:0000256" key="2">
    <source>
        <dbReference type="SAM" id="MobiDB-lite"/>
    </source>
</evidence>
<dbReference type="GO" id="GO:0005737">
    <property type="term" value="C:cytoplasm"/>
    <property type="evidence" value="ECO:0000318"/>
    <property type="project" value="GO_Central"/>
</dbReference>
<evidence type="ECO:0000256" key="1">
    <source>
        <dbReference type="ARBA" id="ARBA00022468"/>
    </source>
</evidence>
<dbReference type="InterPro" id="IPR050729">
    <property type="entry name" value="Rho-GAP"/>
</dbReference>
<feature type="compositionally biased region" description="Basic and acidic residues" evidence="2">
    <location>
        <begin position="253"/>
        <end position="262"/>
    </location>
</feature>
<feature type="compositionally biased region" description="Low complexity" evidence="2">
    <location>
        <begin position="319"/>
        <end position="331"/>
    </location>
</feature>
<dbReference type="InterPro" id="IPR008936">
    <property type="entry name" value="Rho_GTPase_activation_prot"/>
</dbReference>
<feature type="compositionally biased region" description="Polar residues" evidence="2">
    <location>
        <begin position="986"/>
        <end position="999"/>
    </location>
</feature>
<dbReference type="InterPro" id="IPR000198">
    <property type="entry name" value="RhoGAP_dom"/>
</dbReference>
<dbReference type="EnsemblMetazoa" id="PPA17323.1">
    <property type="protein sequence ID" value="PPA17323.1"/>
    <property type="gene ID" value="WBGene00106877"/>
</dbReference>
<dbReference type="PROSITE" id="PS50238">
    <property type="entry name" value="RHOGAP"/>
    <property type="match status" value="1"/>
</dbReference>
<feature type="compositionally biased region" description="Polar residues" evidence="2">
    <location>
        <begin position="1045"/>
        <end position="1060"/>
    </location>
</feature>
<dbReference type="PROSITE" id="PS50003">
    <property type="entry name" value="PH_DOMAIN"/>
    <property type="match status" value="1"/>
</dbReference>
<protein>
    <submittedName>
        <fullName evidence="3">Pac-1</fullName>
    </submittedName>
</protein>
<keyword evidence="1" id="KW-0343">GTPase activation</keyword>
<dbReference type="SMART" id="SM00324">
    <property type="entry name" value="RhoGAP"/>
    <property type="match status" value="1"/>
</dbReference>
<dbReference type="GO" id="GO:0007264">
    <property type="term" value="P:small GTPase-mediated signal transduction"/>
    <property type="evidence" value="ECO:0000318"/>
    <property type="project" value="GO_Central"/>
</dbReference>
<dbReference type="SUPFAM" id="SSF50729">
    <property type="entry name" value="PH domain-like"/>
    <property type="match status" value="1"/>
</dbReference>
<feature type="compositionally biased region" description="Polar residues" evidence="2">
    <location>
        <begin position="576"/>
        <end position="602"/>
    </location>
</feature>
<dbReference type="Pfam" id="PF00169">
    <property type="entry name" value="PH"/>
    <property type="match status" value="1"/>
</dbReference>
<dbReference type="InterPro" id="IPR011993">
    <property type="entry name" value="PH-like_dom_sf"/>
</dbReference>
<dbReference type="GO" id="GO:0005096">
    <property type="term" value="F:GTPase activator activity"/>
    <property type="evidence" value="ECO:0000318"/>
    <property type="project" value="GO_Central"/>
</dbReference>
<feature type="compositionally biased region" description="Basic and acidic residues" evidence="2">
    <location>
        <begin position="308"/>
        <end position="318"/>
    </location>
</feature>
<reference evidence="3" key="2">
    <citation type="submission" date="2022-06" db="UniProtKB">
        <authorList>
            <consortium name="EnsemblMetazoa"/>
        </authorList>
    </citation>
    <scope>IDENTIFICATION</scope>
    <source>
        <strain evidence="3">PS312</strain>
    </source>
</reference>
<feature type="compositionally biased region" description="Basic and acidic residues" evidence="2">
    <location>
        <begin position="1000"/>
        <end position="1028"/>
    </location>
</feature>
<feature type="region of interest" description="Disordered" evidence="2">
    <location>
        <begin position="944"/>
        <end position="1070"/>
    </location>
</feature>
<feature type="region of interest" description="Disordered" evidence="2">
    <location>
        <begin position="1187"/>
        <end position="1254"/>
    </location>
</feature>
<dbReference type="Pfam" id="PF00620">
    <property type="entry name" value="RhoGAP"/>
    <property type="match status" value="1"/>
</dbReference>
<feature type="compositionally biased region" description="Low complexity" evidence="2">
    <location>
        <begin position="186"/>
        <end position="252"/>
    </location>
</feature>
<dbReference type="PANTHER" id="PTHR23176">
    <property type="entry name" value="RHO/RAC/CDC GTPASE-ACTIVATING PROTEIN"/>
    <property type="match status" value="1"/>
</dbReference>
<feature type="region of interest" description="Disordered" evidence="2">
    <location>
        <begin position="530"/>
        <end position="562"/>
    </location>
</feature>
<name>A0A2A6BW81_PRIPA</name>
<feature type="region of interest" description="Disordered" evidence="2">
    <location>
        <begin position="576"/>
        <end position="644"/>
    </location>
</feature>
<reference evidence="4" key="1">
    <citation type="journal article" date="2008" name="Nat. Genet.">
        <title>The Pristionchus pacificus genome provides a unique perspective on nematode lifestyle and parasitism.</title>
        <authorList>
            <person name="Dieterich C."/>
            <person name="Clifton S.W."/>
            <person name="Schuster L.N."/>
            <person name="Chinwalla A."/>
            <person name="Delehaunty K."/>
            <person name="Dinkelacker I."/>
            <person name="Fulton L."/>
            <person name="Fulton R."/>
            <person name="Godfrey J."/>
            <person name="Minx P."/>
            <person name="Mitreva M."/>
            <person name="Roeseler W."/>
            <person name="Tian H."/>
            <person name="Witte H."/>
            <person name="Yang S.P."/>
            <person name="Wilson R.K."/>
            <person name="Sommer R.J."/>
        </authorList>
    </citation>
    <scope>NUCLEOTIDE SEQUENCE [LARGE SCALE GENOMIC DNA]</scope>
    <source>
        <strain evidence="4">PS312</strain>
    </source>
</reference>
<dbReference type="FunFam" id="1.10.555.10:FF:000058">
    <property type="entry name" value="GTPase-activating protein pac-1"/>
    <property type="match status" value="1"/>
</dbReference>
<feature type="compositionally biased region" description="Pro residues" evidence="2">
    <location>
        <begin position="116"/>
        <end position="125"/>
    </location>
</feature>
<feature type="compositionally biased region" description="Polar residues" evidence="2">
    <location>
        <begin position="1187"/>
        <end position="1196"/>
    </location>
</feature>
<accession>A0A2A6BW81</accession>
<feature type="compositionally biased region" description="Low complexity" evidence="2">
    <location>
        <begin position="958"/>
        <end position="985"/>
    </location>
</feature>
<dbReference type="GO" id="GO:0005886">
    <property type="term" value="C:plasma membrane"/>
    <property type="evidence" value="ECO:0000318"/>
    <property type="project" value="GO_Central"/>
</dbReference>
<dbReference type="PANTHER" id="PTHR23176:SF133">
    <property type="entry name" value="GTPASE-ACTIVATING PROTEIN PAC-1"/>
    <property type="match status" value="1"/>
</dbReference>